<organism evidence="1 2">
    <name type="scientific">Microbispora siamensis</name>
    <dbReference type="NCBI Taxonomy" id="564413"/>
    <lineage>
        <taxon>Bacteria</taxon>
        <taxon>Bacillati</taxon>
        <taxon>Actinomycetota</taxon>
        <taxon>Actinomycetes</taxon>
        <taxon>Streptosporangiales</taxon>
        <taxon>Streptosporangiaceae</taxon>
        <taxon>Microbispora</taxon>
    </lineage>
</organism>
<proteinExistence type="predicted"/>
<dbReference type="Proteomes" id="UP000660454">
    <property type="component" value="Unassembled WGS sequence"/>
</dbReference>
<dbReference type="EMBL" id="BOOF01000002">
    <property type="protein sequence ID" value="GIH59794.1"/>
    <property type="molecule type" value="Genomic_DNA"/>
</dbReference>
<gene>
    <name evidence="1" type="ORF">Msi02_06110</name>
</gene>
<keyword evidence="2" id="KW-1185">Reference proteome</keyword>
<sequence length="130" mass="13818">MQFTPAASTNAAAGGGRRDRVGLSNQRLCLSFGGDGVLGQEDAVAEEREAGSAVHLAHGSFRLGVHAVVIRVEVEIAPEHVSERGQQARAGEKGTVREVRPPSELDVWRFRQDISVSRSHTDACGGSSWG</sequence>
<evidence type="ECO:0000313" key="1">
    <source>
        <dbReference type="EMBL" id="GIH59794.1"/>
    </source>
</evidence>
<reference evidence="1 2" key="1">
    <citation type="submission" date="2021-01" db="EMBL/GenBank/DDBJ databases">
        <title>Whole genome shotgun sequence of Microbispora siamensis NBRC 104113.</title>
        <authorList>
            <person name="Komaki H."/>
            <person name="Tamura T."/>
        </authorList>
    </citation>
    <scope>NUCLEOTIDE SEQUENCE [LARGE SCALE GENOMIC DNA]</scope>
    <source>
        <strain evidence="1 2">NBRC 104113</strain>
    </source>
</reference>
<evidence type="ECO:0000313" key="2">
    <source>
        <dbReference type="Proteomes" id="UP000660454"/>
    </source>
</evidence>
<accession>A0ABQ4GEE4</accession>
<comment type="caution">
    <text evidence="1">The sequence shown here is derived from an EMBL/GenBank/DDBJ whole genome shotgun (WGS) entry which is preliminary data.</text>
</comment>
<name>A0ABQ4GEE4_9ACTN</name>
<protein>
    <submittedName>
        <fullName evidence="1">Uncharacterized protein</fullName>
    </submittedName>
</protein>